<dbReference type="PANTHER" id="PTHR14859:SF1">
    <property type="entry name" value="PGAP2-INTERACTING PROTEIN"/>
    <property type="match status" value="1"/>
</dbReference>
<evidence type="ECO:0000259" key="1">
    <source>
        <dbReference type="Pfam" id="PF03372"/>
    </source>
</evidence>
<feature type="domain" description="Endonuclease/exonuclease/phosphatase" evidence="1">
    <location>
        <begin position="5"/>
        <end position="249"/>
    </location>
</feature>
<dbReference type="PANTHER" id="PTHR14859">
    <property type="entry name" value="CALCOFLUOR WHITE HYPERSENSITIVE PROTEIN PRECURSOR"/>
    <property type="match status" value="1"/>
</dbReference>
<dbReference type="Gene3D" id="3.60.10.10">
    <property type="entry name" value="Endonuclease/exonuclease/phosphatase"/>
    <property type="match status" value="1"/>
</dbReference>
<evidence type="ECO:0000313" key="2">
    <source>
        <dbReference type="EMBL" id="OGG77959.1"/>
    </source>
</evidence>
<evidence type="ECO:0000313" key="3">
    <source>
        <dbReference type="Proteomes" id="UP000178811"/>
    </source>
</evidence>
<protein>
    <recommendedName>
        <fullName evidence="1">Endonuclease/exonuclease/phosphatase domain-containing protein</fullName>
    </recommendedName>
</protein>
<proteinExistence type="predicted"/>
<dbReference type="Proteomes" id="UP000178811">
    <property type="component" value="Unassembled WGS sequence"/>
</dbReference>
<gene>
    <name evidence="2" type="ORF">A3A36_02235</name>
</gene>
<dbReference type="AlphaFoldDB" id="A0A1F6EWF9"/>
<dbReference type="SUPFAM" id="SSF56219">
    <property type="entry name" value="DNase I-like"/>
    <property type="match status" value="1"/>
</dbReference>
<dbReference type="InterPro" id="IPR005135">
    <property type="entry name" value="Endo/exonuclease/phosphatase"/>
</dbReference>
<organism evidence="2 3">
    <name type="scientific">Candidatus Kaiserbacteria bacterium RIFCSPLOWO2_01_FULL_52_12b</name>
    <dbReference type="NCBI Taxonomy" id="1798509"/>
    <lineage>
        <taxon>Bacteria</taxon>
        <taxon>Candidatus Kaiseribacteriota</taxon>
    </lineage>
</organism>
<dbReference type="GO" id="GO:0016020">
    <property type="term" value="C:membrane"/>
    <property type="evidence" value="ECO:0007669"/>
    <property type="project" value="GOC"/>
</dbReference>
<comment type="caution">
    <text evidence="2">The sequence shown here is derived from an EMBL/GenBank/DDBJ whole genome shotgun (WGS) entry which is preliminary data.</text>
</comment>
<sequence>MKIYSWNMLFRNRELDRAFDFITKSDFDIFCLQEVPEDFLKRLQTLSCFIAFRIDVERLFKRGTERNFVVTLSKYPIITQGEISFPDYWHFLPLRSRAFVHLMPDKYFSKIRNRGGLHTDIKIGEKSVRVFNLHLVLAQPAWRLKEFELAMAERDISRPTIVCGDFNTLEKLHVTLLNWLLDGSISDAFLYRRERTTIEKHFVEHKLINPLRGKSTHALSRSQMDHILVSHALSIKKADVLPDRVGSDHHPIRVDLA</sequence>
<reference evidence="2 3" key="1">
    <citation type="journal article" date="2016" name="Nat. Commun.">
        <title>Thousands of microbial genomes shed light on interconnected biogeochemical processes in an aquifer system.</title>
        <authorList>
            <person name="Anantharaman K."/>
            <person name="Brown C.T."/>
            <person name="Hug L.A."/>
            <person name="Sharon I."/>
            <person name="Castelle C.J."/>
            <person name="Probst A.J."/>
            <person name="Thomas B.C."/>
            <person name="Singh A."/>
            <person name="Wilkins M.J."/>
            <person name="Karaoz U."/>
            <person name="Brodie E.L."/>
            <person name="Williams K.H."/>
            <person name="Hubbard S.S."/>
            <person name="Banfield J.F."/>
        </authorList>
    </citation>
    <scope>NUCLEOTIDE SEQUENCE [LARGE SCALE GENOMIC DNA]</scope>
</reference>
<dbReference type="GO" id="GO:0003824">
    <property type="term" value="F:catalytic activity"/>
    <property type="evidence" value="ECO:0007669"/>
    <property type="project" value="InterPro"/>
</dbReference>
<accession>A0A1F6EWF9</accession>
<dbReference type="InterPro" id="IPR036691">
    <property type="entry name" value="Endo/exonu/phosph_ase_sf"/>
</dbReference>
<dbReference type="GO" id="GO:0006506">
    <property type="term" value="P:GPI anchor biosynthetic process"/>
    <property type="evidence" value="ECO:0007669"/>
    <property type="project" value="TreeGrafter"/>
</dbReference>
<dbReference type="Pfam" id="PF03372">
    <property type="entry name" value="Exo_endo_phos"/>
    <property type="match status" value="1"/>
</dbReference>
<dbReference type="EMBL" id="MFLW01000027">
    <property type="protein sequence ID" value="OGG77959.1"/>
    <property type="molecule type" value="Genomic_DNA"/>
</dbReference>
<name>A0A1F6EWF9_9BACT</name>
<dbReference type="InterPro" id="IPR051916">
    <property type="entry name" value="GPI-anchor_lipid_remodeler"/>
</dbReference>